<reference evidence="1 2" key="1">
    <citation type="submission" date="2024-09" db="EMBL/GenBank/DDBJ databases">
        <title>Rethinking Asexuality: The Enigmatic Case of Functional Sexual Genes in Lepraria (Stereocaulaceae).</title>
        <authorList>
            <person name="Doellman M."/>
            <person name="Sun Y."/>
            <person name="Barcenas-Pena A."/>
            <person name="Lumbsch H.T."/>
            <person name="Grewe F."/>
        </authorList>
    </citation>
    <scope>NUCLEOTIDE SEQUENCE [LARGE SCALE GENOMIC DNA]</scope>
    <source>
        <strain evidence="1 2">Grewe 0041</strain>
    </source>
</reference>
<sequence length="115" mass="13271">MEALGWGRGPGQGGYSNNTGEGGVKWRWNLKLNRVEPFRSLYVVPEGGIPEELRREYETVKIELAAKRSRKMSRIIRQGRNGTIRKILRKASWSDEEVDEKEALVQAREPKYLEL</sequence>
<dbReference type="Proteomes" id="UP001590951">
    <property type="component" value="Unassembled WGS sequence"/>
</dbReference>
<proteinExistence type="predicted"/>
<evidence type="ECO:0000313" key="2">
    <source>
        <dbReference type="Proteomes" id="UP001590951"/>
    </source>
</evidence>
<organism evidence="1 2">
    <name type="scientific">Lepraria finkii</name>
    <dbReference type="NCBI Taxonomy" id="1340010"/>
    <lineage>
        <taxon>Eukaryota</taxon>
        <taxon>Fungi</taxon>
        <taxon>Dikarya</taxon>
        <taxon>Ascomycota</taxon>
        <taxon>Pezizomycotina</taxon>
        <taxon>Lecanoromycetes</taxon>
        <taxon>OSLEUM clade</taxon>
        <taxon>Lecanoromycetidae</taxon>
        <taxon>Lecanorales</taxon>
        <taxon>Lecanorineae</taxon>
        <taxon>Stereocaulaceae</taxon>
        <taxon>Lepraria</taxon>
    </lineage>
</organism>
<gene>
    <name evidence="1" type="ORF">ABVK25_002072</name>
</gene>
<comment type="caution">
    <text evidence="1">The sequence shown here is derived from an EMBL/GenBank/DDBJ whole genome shotgun (WGS) entry which is preliminary data.</text>
</comment>
<protein>
    <submittedName>
        <fullName evidence="1">Uncharacterized protein</fullName>
    </submittedName>
</protein>
<keyword evidence="2" id="KW-1185">Reference proteome</keyword>
<evidence type="ECO:0000313" key="1">
    <source>
        <dbReference type="EMBL" id="KAL2057688.1"/>
    </source>
</evidence>
<accession>A0ABR4BIP2</accession>
<dbReference type="EMBL" id="JBHFEH010000004">
    <property type="protein sequence ID" value="KAL2057688.1"/>
    <property type="molecule type" value="Genomic_DNA"/>
</dbReference>
<name>A0ABR4BIP2_9LECA</name>